<feature type="transmembrane region" description="Helical" evidence="6">
    <location>
        <begin position="135"/>
        <end position="162"/>
    </location>
</feature>
<evidence type="ECO:0000256" key="5">
    <source>
        <dbReference type="ARBA" id="ARBA00023136"/>
    </source>
</evidence>
<comment type="subcellular location">
    <subcellularLocation>
        <location evidence="1">Cell membrane</location>
        <topology evidence="1">Single-pass membrane protein</topology>
    </subcellularLocation>
</comment>
<accession>A0A644VUP4</accession>
<evidence type="ECO:0000259" key="7">
    <source>
        <dbReference type="Pfam" id="PF04024"/>
    </source>
</evidence>
<keyword evidence="3 6" id="KW-0812">Transmembrane</keyword>
<dbReference type="InterPro" id="IPR052027">
    <property type="entry name" value="PspC"/>
</dbReference>
<comment type="caution">
    <text evidence="8">The sequence shown here is derived from an EMBL/GenBank/DDBJ whole genome shotgun (WGS) entry which is preliminary data.</text>
</comment>
<evidence type="ECO:0000313" key="8">
    <source>
        <dbReference type="EMBL" id="MPL94192.1"/>
    </source>
</evidence>
<evidence type="ECO:0000256" key="1">
    <source>
        <dbReference type="ARBA" id="ARBA00004162"/>
    </source>
</evidence>
<reference evidence="8" key="1">
    <citation type="submission" date="2019-08" db="EMBL/GenBank/DDBJ databases">
        <authorList>
            <person name="Kucharzyk K."/>
            <person name="Murdoch R.W."/>
            <person name="Higgins S."/>
            <person name="Loffler F."/>
        </authorList>
    </citation>
    <scope>NUCLEOTIDE SEQUENCE</scope>
</reference>
<sequence length="191" mass="21138">MKKVVTVGIGGRSFVIDEDAYQKLERYLAKFRQKTGEGSEAADIMDDLEQRIAELFYDELSKSVEVVNISVVNRVIAQLGMPDGTAADDSADFANDSASAGLNQTVVKRLYRDPDNRIIGGVCSGLSYYVNIDMVLIRVIFAISLFLGGLGFWAYIIFWIIAPQAMTASQKCEMRGLPVTAENLRKFSSFK</sequence>
<protein>
    <recommendedName>
        <fullName evidence="7">Phage shock protein PspC N-terminal domain-containing protein</fullName>
    </recommendedName>
</protein>
<proteinExistence type="predicted"/>
<evidence type="ECO:0000256" key="4">
    <source>
        <dbReference type="ARBA" id="ARBA00022989"/>
    </source>
</evidence>
<dbReference type="InterPro" id="IPR007168">
    <property type="entry name" value="Phageshock_PspC_N"/>
</dbReference>
<dbReference type="Pfam" id="PF04024">
    <property type="entry name" value="PspC"/>
    <property type="match status" value="1"/>
</dbReference>
<feature type="domain" description="Phage shock protein PspC N-terminal" evidence="7">
    <location>
        <begin position="108"/>
        <end position="165"/>
    </location>
</feature>
<keyword evidence="5 6" id="KW-0472">Membrane</keyword>
<dbReference type="AlphaFoldDB" id="A0A644VUP4"/>
<dbReference type="PANTHER" id="PTHR33885:SF3">
    <property type="entry name" value="PHAGE SHOCK PROTEIN C"/>
    <property type="match status" value="1"/>
</dbReference>
<dbReference type="GO" id="GO:0005886">
    <property type="term" value="C:plasma membrane"/>
    <property type="evidence" value="ECO:0007669"/>
    <property type="project" value="UniProtKB-SubCell"/>
</dbReference>
<evidence type="ECO:0000256" key="3">
    <source>
        <dbReference type="ARBA" id="ARBA00022692"/>
    </source>
</evidence>
<organism evidence="8">
    <name type="scientific">bioreactor metagenome</name>
    <dbReference type="NCBI Taxonomy" id="1076179"/>
    <lineage>
        <taxon>unclassified sequences</taxon>
        <taxon>metagenomes</taxon>
        <taxon>ecological metagenomes</taxon>
    </lineage>
</organism>
<keyword evidence="2" id="KW-1003">Cell membrane</keyword>
<evidence type="ECO:0000256" key="6">
    <source>
        <dbReference type="SAM" id="Phobius"/>
    </source>
</evidence>
<dbReference type="EMBL" id="VSSQ01000418">
    <property type="protein sequence ID" value="MPL94192.1"/>
    <property type="molecule type" value="Genomic_DNA"/>
</dbReference>
<name>A0A644VUP4_9ZZZZ</name>
<dbReference type="PANTHER" id="PTHR33885">
    <property type="entry name" value="PHAGE SHOCK PROTEIN C"/>
    <property type="match status" value="1"/>
</dbReference>
<evidence type="ECO:0000256" key="2">
    <source>
        <dbReference type="ARBA" id="ARBA00022475"/>
    </source>
</evidence>
<gene>
    <name evidence="8" type="ORF">SDC9_40342</name>
</gene>
<keyword evidence="4 6" id="KW-1133">Transmembrane helix</keyword>